<feature type="region of interest" description="Disordered" evidence="1">
    <location>
        <begin position="1"/>
        <end position="32"/>
    </location>
</feature>
<gene>
    <name evidence="2" type="ORF">ADEAN_000310200</name>
</gene>
<evidence type="ECO:0000313" key="3">
    <source>
        <dbReference type="Proteomes" id="UP000515908"/>
    </source>
</evidence>
<dbReference type="VEuPathDB" id="TriTrypDB:ADEAN_000310200"/>
<dbReference type="EMBL" id="LR877149">
    <property type="protein sequence ID" value="CAD2215647.1"/>
    <property type="molecule type" value="Genomic_DNA"/>
</dbReference>
<accession>A0A7G2C9V1</accession>
<dbReference type="AlphaFoldDB" id="A0A7G2C9V1"/>
<dbReference type="Proteomes" id="UP000515908">
    <property type="component" value="Chromosome 05"/>
</dbReference>
<evidence type="ECO:0000313" key="2">
    <source>
        <dbReference type="EMBL" id="CAD2215647.1"/>
    </source>
</evidence>
<protein>
    <submittedName>
        <fullName evidence="2">Uncharacterized protein</fullName>
    </submittedName>
</protein>
<reference evidence="2 3" key="1">
    <citation type="submission" date="2020-08" db="EMBL/GenBank/DDBJ databases">
        <authorList>
            <person name="Newling K."/>
            <person name="Davey J."/>
            <person name="Forrester S."/>
        </authorList>
    </citation>
    <scope>NUCLEOTIDE SEQUENCE [LARGE SCALE GENOMIC DNA]</scope>
    <source>
        <strain evidence="3">Crithidia deanei Carvalho (ATCC PRA-265)</strain>
    </source>
</reference>
<organism evidence="2 3">
    <name type="scientific">Angomonas deanei</name>
    <dbReference type="NCBI Taxonomy" id="59799"/>
    <lineage>
        <taxon>Eukaryota</taxon>
        <taxon>Discoba</taxon>
        <taxon>Euglenozoa</taxon>
        <taxon>Kinetoplastea</taxon>
        <taxon>Metakinetoplastina</taxon>
        <taxon>Trypanosomatida</taxon>
        <taxon>Trypanosomatidae</taxon>
        <taxon>Strigomonadinae</taxon>
        <taxon>Angomonas</taxon>
    </lineage>
</organism>
<feature type="compositionally biased region" description="Basic and acidic residues" evidence="1">
    <location>
        <begin position="21"/>
        <end position="32"/>
    </location>
</feature>
<feature type="compositionally biased region" description="Basic residues" evidence="1">
    <location>
        <begin position="8"/>
        <end position="17"/>
    </location>
</feature>
<name>A0A7G2C9V1_9TRYP</name>
<evidence type="ECO:0000256" key="1">
    <source>
        <dbReference type="SAM" id="MobiDB-lite"/>
    </source>
</evidence>
<keyword evidence="3" id="KW-1185">Reference proteome</keyword>
<sequence>MESSVSMKSKKRIKVHSSVHCTDKEGDTPEERCPFYTADKSEKNSLWDANLCGVLDLLYHHNTQLCDGSREFFRQYFMEKQNNMNNNQQNRPPRKGLFEFDDILREKFYTH</sequence>
<proteinExistence type="predicted"/>